<sequence length="63" mass="7377">MSRLETRRLVGKEFVKRRLVAKRFKEPFGSKAIQDEAFCNEDNREEAFGGERISKEAIVNEEM</sequence>
<dbReference type="Proteomes" id="UP001233172">
    <property type="component" value="Unassembled WGS sequence"/>
</dbReference>
<organism evidence="1 2">
    <name type="scientific">Biomphalaria pfeifferi</name>
    <name type="common">Bloodfluke planorb</name>
    <name type="synonym">Freshwater snail</name>
    <dbReference type="NCBI Taxonomy" id="112525"/>
    <lineage>
        <taxon>Eukaryota</taxon>
        <taxon>Metazoa</taxon>
        <taxon>Spiralia</taxon>
        <taxon>Lophotrochozoa</taxon>
        <taxon>Mollusca</taxon>
        <taxon>Gastropoda</taxon>
        <taxon>Heterobranchia</taxon>
        <taxon>Euthyneura</taxon>
        <taxon>Panpulmonata</taxon>
        <taxon>Hygrophila</taxon>
        <taxon>Lymnaeoidea</taxon>
        <taxon>Planorbidae</taxon>
        <taxon>Biomphalaria</taxon>
    </lineage>
</organism>
<evidence type="ECO:0000313" key="1">
    <source>
        <dbReference type="EMBL" id="KAK0041744.1"/>
    </source>
</evidence>
<proteinExistence type="predicted"/>
<keyword evidence="2" id="KW-1185">Reference proteome</keyword>
<protein>
    <submittedName>
        <fullName evidence="1">Uncharacterized protein</fullName>
    </submittedName>
</protein>
<feature type="non-terminal residue" evidence="1">
    <location>
        <position position="63"/>
    </location>
</feature>
<comment type="caution">
    <text evidence="1">The sequence shown here is derived from an EMBL/GenBank/DDBJ whole genome shotgun (WGS) entry which is preliminary data.</text>
</comment>
<evidence type="ECO:0000313" key="2">
    <source>
        <dbReference type="Proteomes" id="UP001233172"/>
    </source>
</evidence>
<reference evidence="1" key="2">
    <citation type="submission" date="2023-04" db="EMBL/GenBank/DDBJ databases">
        <authorList>
            <person name="Bu L."/>
            <person name="Lu L."/>
            <person name="Laidemitt M.R."/>
            <person name="Zhang S.M."/>
            <person name="Mutuku M."/>
            <person name="Mkoji G."/>
            <person name="Steinauer M."/>
            <person name="Loker E.S."/>
        </authorList>
    </citation>
    <scope>NUCLEOTIDE SEQUENCE</scope>
    <source>
        <strain evidence="1">KasaAsao</strain>
        <tissue evidence="1">Whole Snail</tissue>
    </source>
</reference>
<dbReference type="AlphaFoldDB" id="A0AAD8ASQ4"/>
<accession>A0AAD8ASQ4</accession>
<name>A0AAD8ASQ4_BIOPF</name>
<dbReference type="EMBL" id="JASAOG010000263">
    <property type="protein sequence ID" value="KAK0041744.1"/>
    <property type="molecule type" value="Genomic_DNA"/>
</dbReference>
<reference evidence="1" key="1">
    <citation type="journal article" date="2023" name="PLoS Negl. Trop. Dis.">
        <title>A genome sequence for Biomphalaria pfeifferi, the major vector snail for the human-infecting parasite Schistosoma mansoni.</title>
        <authorList>
            <person name="Bu L."/>
            <person name="Lu L."/>
            <person name="Laidemitt M.R."/>
            <person name="Zhang S.M."/>
            <person name="Mutuku M."/>
            <person name="Mkoji G."/>
            <person name="Steinauer M."/>
            <person name="Loker E.S."/>
        </authorList>
    </citation>
    <scope>NUCLEOTIDE SEQUENCE</scope>
    <source>
        <strain evidence="1">KasaAsao</strain>
    </source>
</reference>
<gene>
    <name evidence="1" type="ORF">Bpfe_028843</name>
</gene>